<protein>
    <submittedName>
        <fullName evidence="2">Uncharacterized protein</fullName>
    </submittedName>
</protein>
<evidence type="ECO:0000313" key="2">
    <source>
        <dbReference type="EMBL" id="KPO06821.1"/>
    </source>
</evidence>
<keyword evidence="1" id="KW-0472">Membrane</keyword>
<feature type="transmembrane region" description="Helical" evidence="1">
    <location>
        <begin position="28"/>
        <end position="48"/>
    </location>
</feature>
<dbReference type="RefSeq" id="WP_000394844.1">
    <property type="nucleotide sequence ID" value="NZ_JADCPM010000038.1"/>
</dbReference>
<name>A0A0P7N3M3_ECOLX</name>
<keyword evidence="1" id="KW-1133">Transmembrane helix</keyword>
<keyword evidence="1" id="KW-0812">Transmembrane</keyword>
<organism evidence="2 3">
    <name type="scientific">Escherichia coli</name>
    <dbReference type="NCBI Taxonomy" id="562"/>
    <lineage>
        <taxon>Bacteria</taxon>
        <taxon>Pseudomonadati</taxon>
        <taxon>Pseudomonadota</taxon>
        <taxon>Gammaproteobacteria</taxon>
        <taxon>Enterobacterales</taxon>
        <taxon>Enterobacteriaceae</taxon>
        <taxon>Escherichia</taxon>
    </lineage>
</organism>
<accession>A0A0P7N3M3</accession>
<proteinExistence type="predicted"/>
<reference evidence="2 3" key="1">
    <citation type="journal article" date="2015" name="Front. Microbiol.">
        <title>Genetic determinants of heat resistance in Escherichia coli.</title>
        <authorList>
            <person name="Mercer R.G."/>
            <person name="Zheng J."/>
            <person name="Garcia-Hernandez R."/>
            <person name="Ruan L."/>
            <person name="Ganzle M.G."/>
            <person name="McMullen L.M."/>
        </authorList>
    </citation>
    <scope>NUCLEOTIDE SEQUENCE [LARGE SCALE GENOMIC DNA]</scope>
    <source>
        <strain evidence="2 3">AW1.3</strain>
    </source>
</reference>
<gene>
    <name evidence="2" type="ORF">ACU57_22725</name>
</gene>
<dbReference type="EMBL" id="LDYI01000145">
    <property type="protein sequence ID" value="KPO06821.1"/>
    <property type="molecule type" value="Genomic_DNA"/>
</dbReference>
<comment type="caution">
    <text evidence="2">The sequence shown here is derived from an EMBL/GenBank/DDBJ whole genome shotgun (WGS) entry which is preliminary data.</text>
</comment>
<feature type="transmembrane region" description="Helical" evidence="1">
    <location>
        <begin position="76"/>
        <end position="95"/>
    </location>
</feature>
<dbReference type="AlphaFoldDB" id="A0A0P7N3M3"/>
<evidence type="ECO:0000256" key="1">
    <source>
        <dbReference type="SAM" id="Phobius"/>
    </source>
</evidence>
<sequence length="166" mass="18522">MEFLIALIIFGASVAVYKDAITNNIARPARWGIGSAFIFFIVIPLYLFKRKKLIGSALSDSDDASSVQGGKNVSPLSVYVLMFILAFIAPVINFYKGDLPGCDSSDVHSVLTELLNGEKFSEPAQMSYDRVNAVRHCNLTVSDRVFSYTVKWYSEEKDQFVVQFDN</sequence>
<dbReference type="PATRIC" id="fig|562.7813.peg.4441"/>
<dbReference type="Proteomes" id="UP000050556">
    <property type="component" value="Unassembled WGS sequence"/>
</dbReference>
<evidence type="ECO:0000313" key="3">
    <source>
        <dbReference type="Proteomes" id="UP000050556"/>
    </source>
</evidence>